<dbReference type="EMBL" id="QGLE01000024">
    <property type="protein sequence ID" value="PWR17550.1"/>
    <property type="molecule type" value="Genomic_DNA"/>
</dbReference>
<gene>
    <name evidence="4" type="primary">paaD</name>
    <name evidence="4" type="ORF">DKG74_21115</name>
</gene>
<dbReference type="Pfam" id="PF03061">
    <property type="entry name" value="4HBT"/>
    <property type="match status" value="1"/>
</dbReference>
<keyword evidence="2" id="KW-0378">Hydrolase</keyword>
<dbReference type="InterPro" id="IPR003736">
    <property type="entry name" value="PAAI_dom"/>
</dbReference>
<organism evidence="4 5">
    <name type="scientific">Zavarzinia aquatilis</name>
    <dbReference type="NCBI Taxonomy" id="2211142"/>
    <lineage>
        <taxon>Bacteria</taxon>
        <taxon>Pseudomonadati</taxon>
        <taxon>Pseudomonadota</taxon>
        <taxon>Alphaproteobacteria</taxon>
        <taxon>Rhodospirillales</taxon>
        <taxon>Zavarziniaceae</taxon>
        <taxon>Zavarzinia</taxon>
    </lineage>
</organism>
<protein>
    <submittedName>
        <fullName evidence="4">Hydroxyphenylacetyl-CoA thioesterase PaaI</fullName>
    </submittedName>
</protein>
<dbReference type="Proteomes" id="UP000245461">
    <property type="component" value="Unassembled WGS sequence"/>
</dbReference>
<dbReference type="SUPFAM" id="SSF54637">
    <property type="entry name" value="Thioesterase/thiol ester dehydrase-isomerase"/>
    <property type="match status" value="1"/>
</dbReference>
<dbReference type="OrthoDB" id="32575at2"/>
<dbReference type="GO" id="GO:0016289">
    <property type="term" value="F:acyl-CoA hydrolase activity"/>
    <property type="evidence" value="ECO:0007669"/>
    <property type="project" value="TreeGrafter"/>
</dbReference>
<comment type="similarity">
    <text evidence="1">Belongs to the thioesterase PaaI family.</text>
</comment>
<dbReference type="InterPro" id="IPR029069">
    <property type="entry name" value="HotDog_dom_sf"/>
</dbReference>
<dbReference type="CDD" id="cd03443">
    <property type="entry name" value="PaaI_thioesterase"/>
    <property type="match status" value="1"/>
</dbReference>
<dbReference type="InterPro" id="IPR052723">
    <property type="entry name" value="Acyl-CoA_thioesterase_PaaI"/>
</dbReference>
<evidence type="ECO:0000259" key="3">
    <source>
        <dbReference type="Pfam" id="PF03061"/>
    </source>
</evidence>
<evidence type="ECO:0000313" key="4">
    <source>
        <dbReference type="EMBL" id="PWR17550.1"/>
    </source>
</evidence>
<comment type="caution">
    <text evidence="4">The sequence shown here is derived from an EMBL/GenBank/DDBJ whole genome shotgun (WGS) entry which is preliminary data.</text>
</comment>
<reference evidence="4 5" key="1">
    <citation type="submission" date="2018-05" db="EMBL/GenBank/DDBJ databases">
        <title>Zavarzinia sp. HR-AS.</title>
        <authorList>
            <person name="Lee Y."/>
            <person name="Jeon C.O."/>
        </authorList>
    </citation>
    <scope>NUCLEOTIDE SEQUENCE [LARGE SCALE GENOMIC DNA]</scope>
    <source>
        <strain evidence="4 5">HR-AS</strain>
    </source>
</reference>
<dbReference type="InterPro" id="IPR006683">
    <property type="entry name" value="Thioestr_dom"/>
</dbReference>
<dbReference type="NCBIfam" id="TIGR02286">
    <property type="entry name" value="PaaD"/>
    <property type="match status" value="1"/>
</dbReference>
<sequence length="131" mass="13945">MYDRDPASRHLGMTIEAMAPGRARLAMRVTEIMSNGHGTAHGGMIFALADSAFAFACNSRDIAAVGQTCTITYLTPARLNETLTATATEIALVGRNGIYDVVVTGEDGRIVATFRGQSAALKTRVINEDPQ</sequence>
<evidence type="ECO:0000256" key="1">
    <source>
        <dbReference type="ARBA" id="ARBA00008324"/>
    </source>
</evidence>
<dbReference type="PANTHER" id="PTHR42856:SF1">
    <property type="entry name" value="ACYL-COENZYME A THIOESTERASE PAAI"/>
    <property type="match status" value="1"/>
</dbReference>
<evidence type="ECO:0000256" key="2">
    <source>
        <dbReference type="ARBA" id="ARBA00022801"/>
    </source>
</evidence>
<evidence type="ECO:0000313" key="5">
    <source>
        <dbReference type="Proteomes" id="UP000245461"/>
    </source>
</evidence>
<proteinExistence type="inferred from homology"/>
<dbReference type="PANTHER" id="PTHR42856">
    <property type="entry name" value="ACYL-COENZYME A THIOESTERASE PAAI"/>
    <property type="match status" value="1"/>
</dbReference>
<dbReference type="FunFam" id="3.10.129.10:FF:000022">
    <property type="entry name" value="Phenylacetic acid degradation protein"/>
    <property type="match status" value="1"/>
</dbReference>
<name>A0A317DU83_9PROT</name>
<feature type="domain" description="Thioesterase" evidence="3">
    <location>
        <begin position="37"/>
        <end position="111"/>
    </location>
</feature>
<keyword evidence="5" id="KW-1185">Reference proteome</keyword>
<dbReference type="InterPro" id="IPR011973">
    <property type="entry name" value="PaaD"/>
</dbReference>
<dbReference type="NCBIfam" id="TIGR00369">
    <property type="entry name" value="unchar_dom_1"/>
    <property type="match status" value="1"/>
</dbReference>
<dbReference type="AlphaFoldDB" id="A0A317DU83"/>
<accession>A0A317DU83</accession>
<dbReference type="Gene3D" id="3.10.129.10">
    <property type="entry name" value="Hotdog Thioesterase"/>
    <property type="match status" value="1"/>
</dbReference>